<reference evidence="1 2" key="1">
    <citation type="submission" date="2021-06" db="EMBL/GenBank/DDBJ databases">
        <authorList>
            <person name="Palmer J.M."/>
        </authorList>
    </citation>
    <scope>NUCLEOTIDE SEQUENCE [LARGE SCALE GENOMIC DNA]</scope>
    <source>
        <strain evidence="2">if_2019</strain>
        <tissue evidence="1">Muscle</tissue>
    </source>
</reference>
<protein>
    <submittedName>
        <fullName evidence="1">Uncharacterized protein</fullName>
    </submittedName>
</protein>
<name>A0ABV0SSH3_9TELE</name>
<keyword evidence="2" id="KW-1185">Reference proteome</keyword>
<comment type="caution">
    <text evidence="1">The sequence shown here is derived from an EMBL/GenBank/DDBJ whole genome shotgun (WGS) entry which is preliminary data.</text>
</comment>
<evidence type="ECO:0000313" key="1">
    <source>
        <dbReference type="EMBL" id="MEQ2223259.1"/>
    </source>
</evidence>
<accession>A0ABV0SSH3</accession>
<feature type="non-terminal residue" evidence="1">
    <location>
        <position position="145"/>
    </location>
</feature>
<dbReference type="Proteomes" id="UP001482620">
    <property type="component" value="Unassembled WGS sequence"/>
</dbReference>
<evidence type="ECO:0000313" key="2">
    <source>
        <dbReference type="Proteomes" id="UP001482620"/>
    </source>
</evidence>
<gene>
    <name evidence="1" type="ORF">ILYODFUR_034886</name>
</gene>
<organism evidence="1 2">
    <name type="scientific">Ilyodon furcidens</name>
    <name type="common">goldbreast splitfin</name>
    <dbReference type="NCBI Taxonomy" id="33524"/>
    <lineage>
        <taxon>Eukaryota</taxon>
        <taxon>Metazoa</taxon>
        <taxon>Chordata</taxon>
        <taxon>Craniata</taxon>
        <taxon>Vertebrata</taxon>
        <taxon>Euteleostomi</taxon>
        <taxon>Actinopterygii</taxon>
        <taxon>Neopterygii</taxon>
        <taxon>Teleostei</taxon>
        <taxon>Neoteleostei</taxon>
        <taxon>Acanthomorphata</taxon>
        <taxon>Ovalentaria</taxon>
        <taxon>Atherinomorphae</taxon>
        <taxon>Cyprinodontiformes</taxon>
        <taxon>Goodeidae</taxon>
        <taxon>Ilyodon</taxon>
    </lineage>
</organism>
<proteinExistence type="predicted"/>
<sequence>GNLSCSSYKTLFTRLDDAMATASSKIASSITYTKLALSKQLPLGCIIYSGKCDVTMPNETEICIGVNSTELQIHLDNGTMAGRFCSFSVEEFACASLSDLTTQDLAAMLRCDRAFNSSGSKPVWKLFLSKATMVLDEALDLLNNT</sequence>
<dbReference type="EMBL" id="JAHRIQ010006439">
    <property type="protein sequence ID" value="MEQ2223259.1"/>
    <property type="molecule type" value="Genomic_DNA"/>
</dbReference>
<feature type="non-terminal residue" evidence="1">
    <location>
        <position position="1"/>
    </location>
</feature>